<proteinExistence type="predicted"/>
<keyword evidence="2" id="KW-1185">Reference proteome</keyword>
<dbReference type="EMBL" id="WNLA01000016">
    <property type="protein sequence ID" value="MTW04602.1"/>
    <property type="molecule type" value="Genomic_DNA"/>
</dbReference>
<sequence>MILNKRIFLFFMVLFQFLFSSISVASKEGILGWSDFSISSKGPAATGVAKIVGTQTENGIASLQIEAFGKKVQLNGLQLKSLEGMNINGMQLTFEKKDGDGIRLFIVISRGFSSGLVKSKLIEMDEKGNIAVSEP</sequence>
<organism evidence="1 2">
    <name type="scientific">Pseudoduganella ginsengisoli</name>
    <dbReference type="NCBI Taxonomy" id="1462440"/>
    <lineage>
        <taxon>Bacteria</taxon>
        <taxon>Pseudomonadati</taxon>
        <taxon>Pseudomonadota</taxon>
        <taxon>Betaproteobacteria</taxon>
        <taxon>Burkholderiales</taxon>
        <taxon>Oxalobacteraceae</taxon>
        <taxon>Telluria group</taxon>
        <taxon>Pseudoduganella</taxon>
    </lineage>
</organism>
<reference evidence="1 2" key="1">
    <citation type="submission" date="2019-11" db="EMBL/GenBank/DDBJ databases">
        <title>Type strains purchased from KCTC, JCM and DSMZ.</title>
        <authorList>
            <person name="Lu H."/>
        </authorList>
    </citation>
    <scope>NUCLEOTIDE SEQUENCE [LARGE SCALE GENOMIC DNA]</scope>
    <source>
        <strain evidence="1 2">KCTC 42409</strain>
    </source>
</reference>
<dbReference type="AlphaFoldDB" id="A0A6L6Q652"/>
<gene>
    <name evidence="1" type="ORF">GM668_21250</name>
</gene>
<protein>
    <submittedName>
        <fullName evidence="1">Uncharacterized protein</fullName>
    </submittedName>
</protein>
<comment type="caution">
    <text evidence="1">The sequence shown here is derived from an EMBL/GenBank/DDBJ whole genome shotgun (WGS) entry which is preliminary data.</text>
</comment>
<evidence type="ECO:0000313" key="2">
    <source>
        <dbReference type="Proteomes" id="UP000484015"/>
    </source>
</evidence>
<name>A0A6L6Q652_9BURK</name>
<dbReference type="RefSeq" id="WP_155440957.1">
    <property type="nucleotide sequence ID" value="NZ_WNLA01000016.1"/>
</dbReference>
<evidence type="ECO:0000313" key="1">
    <source>
        <dbReference type="EMBL" id="MTW04602.1"/>
    </source>
</evidence>
<accession>A0A6L6Q652</accession>
<dbReference type="Proteomes" id="UP000484015">
    <property type="component" value="Unassembled WGS sequence"/>
</dbReference>